<dbReference type="Pfam" id="PF00196">
    <property type="entry name" value="GerE"/>
    <property type="match status" value="1"/>
</dbReference>
<comment type="caution">
    <text evidence="5">The sequence shown here is derived from an EMBL/GenBank/DDBJ whole genome shotgun (WGS) entry which is preliminary data.</text>
</comment>
<reference evidence="6" key="1">
    <citation type="journal article" date="2019" name="Int. J. Syst. Evol. Microbiol.">
        <title>The Global Catalogue of Microorganisms (GCM) 10K type strain sequencing project: providing services to taxonomists for standard genome sequencing and annotation.</title>
        <authorList>
            <consortium name="The Broad Institute Genomics Platform"/>
            <consortium name="The Broad Institute Genome Sequencing Center for Infectious Disease"/>
            <person name="Wu L."/>
            <person name="Ma J."/>
        </authorList>
    </citation>
    <scope>NUCLEOTIDE SEQUENCE [LARGE SCALE GENOMIC DNA]</scope>
    <source>
        <strain evidence="6">KCTC 52344</strain>
    </source>
</reference>
<keyword evidence="2" id="KW-0238">DNA-binding</keyword>
<dbReference type="Gene3D" id="1.10.10.10">
    <property type="entry name" value="Winged helix-like DNA-binding domain superfamily/Winged helix DNA-binding domain"/>
    <property type="match status" value="1"/>
</dbReference>
<dbReference type="PANTHER" id="PTHR44688">
    <property type="entry name" value="DNA-BINDING TRANSCRIPTIONAL ACTIVATOR DEVR_DOSR"/>
    <property type="match status" value="1"/>
</dbReference>
<organism evidence="5 6">
    <name type="scientific">Emticicia soli</name>
    <dbReference type="NCBI Taxonomy" id="2027878"/>
    <lineage>
        <taxon>Bacteria</taxon>
        <taxon>Pseudomonadati</taxon>
        <taxon>Bacteroidota</taxon>
        <taxon>Cytophagia</taxon>
        <taxon>Cytophagales</taxon>
        <taxon>Leadbetterellaceae</taxon>
        <taxon>Emticicia</taxon>
    </lineage>
</organism>
<dbReference type="RefSeq" id="WP_340237842.1">
    <property type="nucleotide sequence ID" value="NZ_JBBEWC010000008.1"/>
</dbReference>
<keyword evidence="6" id="KW-1185">Reference proteome</keyword>
<dbReference type="SUPFAM" id="SSF46894">
    <property type="entry name" value="C-terminal effector domain of the bipartite response regulators"/>
    <property type="match status" value="1"/>
</dbReference>
<dbReference type="PROSITE" id="PS00622">
    <property type="entry name" value="HTH_LUXR_1"/>
    <property type="match status" value="1"/>
</dbReference>
<protein>
    <submittedName>
        <fullName evidence="5">Response regulator transcription factor</fullName>
    </submittedName>
</protein>
<gene>
    <name evidence="5" type="ORF">ACFSR2_17775</name>
</gene>
<name>A0ABW5JCG3_9BACT</name>
<sequence>MEKKTSITLLKYLDEIEQQAKEQYNYSEQIKEVAVASGFVRKFSGVVFVADFQTGTYPFIGEGVEELLGHPFDAFMEGGMKFTDHYAQVPTYVDSKCIAEQIKFFSSIKDMKFSDIRFKMNSRIIDKNKKIRYYSQRYKIIHRASDDFPLGVYGYCTKVPAFEEDKIIQQIEFFNTTKNEWEEYSHLEFYLKIDENKLLSKREIEILKWISEGLSSEAIASKLYISVHTVRTHRKNMLKRTNSTNSADLIRYGIEHKLI</sequence>
<accession>A0ABW5JCG3</accession>
<dbReference type="PANTHER" id="PTHR44688:SF16">
    <property type="entry name" value="DNA-BINDING TRANSCRIPTIONAL ACTIVATOR DEVR_DOSR"/>
    <property type="match status" value="1"/>
</dbReference>
<dbReference type="SMART" id="SM00421">
    <property type="entry name" value="HTH_LUXR"/>
    <property type="match status" value="1"/>
</dbReference>
<dbReference type="InterPro" id="IPR036388">
    <property type="entry name" value="WH-like_DNA-bd_sf"/>
</dbReference>
<feature type="domain" description="HTH luxR-type" evidence="4">
    <location>
        <begin position="192"/>
        <end position="257"/>
    </location>
</feature>
<evidence type="ECO:0000256" key="2">
    <source>
        <dbReference type="ARBA" id="ARBA00023125"/>
    </source>
</evidence>
<dbReference type="CDD" id="cd06170">
    <property type="entry name" value="LuxR_C_like"/>
    <property type="match status" value="1"/>
</dbReference>
<evidence type="ECO:0000256" key="3">
    <source>
        <dbReference type="ARBA" id="ARBA00023163"/>
    </source>
</evidence>
<evidence type="ECO:0000259" key="4">
    <source>
        <dbReference type="PROSITE" id="PS50043"/>
    </source>
</evidence>
<dbReference type="Proteomes" id="UP001597510">
    <property type="component" value="Unassembled WGS sequence"/>
</dbReference>
<dbReference type="EMBL" id="JBHULC010000021">
    <property type="protein sequence ID" value="MFD2522753.1"/>
    <property type="molecule type" value="Genomic_DNA"/>
</dbReference>
<dbReference type="InterPro" id="IPR000792">
    <property type="entry name" value="Tscrpt_reg_LuxR_C"/>
</dbReference>
<dbReference type="PROSITE" id="PS50043">
    <property type="entry name" value="HTH_LUXR_2"/>
    <property type="match status" value="1"/>
</dbReference>
<evidence type="ECO:0000256" key="1">
    <source>
        <dbReference type="ARBA" id="ARBA00023015"/>
    </source>
</evidence>
<evidence type="ECO:0000313" key="5">
    <source>
        <dbReference type="EMBL" id="MFD2522753.1"/>
    </source>
</evidence>
<dbReference type="PRINTS" id="PR00038">
    <property type="entry name" value="HTHLUXR"/>
</dbReference>
<evidence type="ECO:0000313" key="6">
    <source>
        <dbReference type="Proteomes" id="UP001597510"/>
    </source>
</evidence>
<proteinExistence type="predicted"/>
<dbReference type="InterPro" id="IPR016032">
    <property type="entry name" value="Sig_transdc_resp-reg_C-effctor"/>
</dbReference>
<keyword evidence="3" id="KW-0804">Transcription</keyword>
<keyword evidence="1" id="KW-0805">Transcription regulation</keyword>